<reference evidence="2 3" key="1">
    <citation type="journal article" date="2016" name="Proc. Natl. Acad. Sci. U.S.A.">
        <title>Comparative genomics of biotechnologically important yeasts.</title>
        <authorList>
            <person name="Riley R."/>
            <person name="Haridas S."/>
            <person name="Wolfe K.H."/>
            <person name="Lopes M.R."/>
            <person name="Hittinger C.T."/>
            <person name="Goeker M."/>
            <person name="Salamov A.A."/>
            <person name="Wisecaver J.H."/>
            <person name="Long T.M."/>
            <person name="Calvey C.H."/>
            <person name="Aerts A.L."/>
            <person name="Barry K.W."/>
            <person name="Choi C."/>
            <person name="Clum A."/>
            <person name="Coughlan A.Y."/>
            <person name="Deshpande S."/>
            <person name="Douglass A.P."/>
            <person name="Hanson S.J."/>
            <person name="Klenk H.-P."/>
            <person name="LaButti K.M."/>
            <person name="Lapidus A."/>
            <person name="Lindquist E.A."/>
            <person name="Lipzen A.M."/>
            <person name="Meier-Kolthoff J.P."/>
            <person name="Ohm R.A."/>
            <person name="Otillar R.P."/>
            <person name="Pangilinan J.L."/>
            <person name="Peng Y."/>
            <person name="Rokas A."/>
            <person name="Rosa C.A."/>
            <person name="Scheuner C."/>
            <person name="Sibirny A.A."/>
            <person name="Slot J.C."/>
            <person name="Stielow J.B."/>
            <person name="Sun H."/>
            <person name="Kurtzman C.P."/>
            <person name="Blackwell M."/>
            <person name="Grigoriev I.V."/>
            <person name="Jeffries T.W."/>
        </authorList>
    </citation>
    <scope>NUCLEOTIDE SEQUENCE [LARGE SCALE GENOMIC DNA]</scope>
    <source>
        <strain evidence="2 3">NRRL Y-11557</strain>
    </source>
</reference>
<dbReference type="AlphaFoldDB" id="A0A1E3Q9B3"/>
<gene>
    <name evidence="2" type="ORF">LIPSTDRAFT_244812</name>
</gene>
<feature type="transmembrane region" description="Helical" evidence="1">
    <location>
        <begin position="30"/>
        <end position="48"/>
    </location>
</feature>
<keyword evidence="1" id="KW-0812">Transmembrane</keyword>
<evidence type="ECO:0000313" key="3">
    <source>
        <dbReference type="Proteomes" id="UP000094385"/>
    </source>
</evidence>
<dbReference type="Proteomes" id="UP000094385">
    <property type="component" value="Unassembled WGS sequence"/>
</dbReference>
<evidence type="ECO:0000313" key="2">
    <source>
        <dbReference type="EMBL" id="ODQ74084.1"/>
    </source>
</evidence>
<evidence type="ECO:0000256" key="1">
    <source>
        <dbReference type="SAM" id="Phobius"/>
    </source>
</evidence>
<name>A0A1E3Q9B3_LIPST</name>
<keyword evidence="1" id="KW-0472">Membrane</keyword>
<dbReference type="EMBL" id="KV454292">
    <property type="protein sequence ID" value="ODQ74084.1"/>
    <property type="molecule type" value="Genomic_DNA"/>
</dbReference>
<keyword evidence="3" id="KW-1185">Reference proteome</keyword>
<sequence length="77" mass="9520">MGFQIFLDFLRTFLFIYVYRQYVMFARTSMTKMSIFSLFLHFYHIIVFQHKRRQIDNNNTESLASTNNEKFLCRIIY</sequence>
<organism evidence="2 3">
    <name type="scientific">Lipomyces starkeyi NRRL Y-11557</name>
    <dbReference type="NCBI Taxonomy" id="675824"/>
    <lineage>
        <taxon>Eukaryota</taxon>
        <taxon>Fungi</taxon>
        <taxon>Dikarya</taxon>
        <taxon>Ascomycota</taxon>
        <taxon>Saccharomycotina</taxon>
        <taxon>Lipomycetes</taxon>
        <taxon>Lipomycetales</taxon>
        <taxon>Lipomycetaceae</taxon>
        <taxon>Lipomyces</taxon>
    </lineage>
</organism>
<proteinExistence type="predicted"/>
<keyword evidence="1" id="KW-1133">Transmembrane helix</keyword>
<protein>
    <submittedName>
        <fullName evidence="2">Uncharacterized protein</fullName>
    </submittedName>
</protein>
<accession>A0A1E3Q9B3</accession>